<dbReference type="eggNOG" id="COG3886">
    <property type="taxonomic scope" value="Bacteria"/>
</dbReference>
<dbReference type="Proteomes" id="UP000006575">
    <property type="component" value="Chromosome"/>
</dbReference>
<feature type="region of interest" description="Disordered" evidence="1">
    <location>
        <begin position="534"/>
        <end position="577"/>
    </location>
</feature>
<dbReference type="HOGENOM" id="CLU_344480_0_0_5"/>
<name>Q1MHB2_RHIJ3</name>
<accession>Q1MHB2</accession>
<dbReference type="KEGG" id="rle:RL2161"/>
<dbReference type="EnsemblBacteria" id="CAK07653">
    <property type="protein sequence ID" value="CAK07653"/>
    <property type="gene ID" value="RL2161"/>
</dbReference>
<dbReference type="InterPro" id="IPR059166">
    <property type="entry name" value="PLD-like_cat"/>
</dbReference>
<feature type="compositionally biased region" description="Acidic residues" evidence="1">
    <location>
        <begin position="537"/>
        <end position="551"/>
    </location>
</feature>
<sequence>MEGRNLLSELSFSPRALLASHAWTSVFFTTYSLSLSFLEAIPLAAVSRSYRDFTVVTDIAGYRSSLADVGAVGIGRDYNLVPVHCATGVFHPKIGLFADQDGEVRATVGSGNLSFGGWGYNNEVLEVLRPGRDSACFSGLADLIEAIQREARPEGFLDCLRSPDLHNYVSLARRSSLVPGSGTGRLLHTMAGTLTSQIAGLVEELGGAEELTVVSPFFSAHHGIAALSEAIGCDNIRIAVPPRAPSVFDFAAASATGLNIRPVSCDEFNDSRSLHSKVFDIGCRRGRLIVSGSANATVQALGRANVEAVVARIHDRAPMFGWISANALRCHTTGEEAPQEEERSSLAVDYDGGVIRGRVMGGGVTTGTWTVSIAWGARREAGPDVVIDEDGYFAFKPPSSFDPMRVASSVQLILLRDAVELRGWLILRGFIDAMNRRGPIARSLGRMIAGIETLNDLTAIMEYVSREPRAFIDAAQRTGGGRSDREQTAGLKVIRPFAAGDAFELSHDGARGSGIVSNGDELIDALVRMLATAAAQENDDSGDDEEEDDLSPQEGSDKRKHGGGKEPKSGGQTQRVKPQIMETAFSRLFEELVRVPPGPARAPGLFLVFDMIAKIAPRSSLGEELTPRLLAKWLQTAAGSRPVDVDPTGLDECVAATVSRLVIGDPGKAQAMHEFLQAWTGGEVPEEFAVPCEPQAGKLNEEALAPGMTQSQWTQTWSSILETKTPWNKMNDLRKALATKDGPYVTPAGATIDEEVTISRYSTRQGRDDRIVWMATKYDKRPGCPKCGHGFPGVKASKFRRHRIATCENYRCGRVVIDVSL</sequence>
<protein>
    <recommendedName>
        <fullName evidence="4">PLD phosphodiesterase domain-containing protein</fullName>
    </recommendedName>
</protein>
<dbReference type="CDD" id="cd09176">
    <property type="entry name" value="PLDc_unchar6"/>
    <property type="match status" value="1"/>
</dbReference>
<dbReference type="Gene3D" id="3.30.870.10">
    <property type="entry name" value="Endonuclease Chain A"/>
    <property type="match status" value="1"/>
</dbReference>
<evidence type="ECO:0008006" key="4">
    <source>
        <dbReference type="Google" id="ProtNLM"/>
    </source>
</evidence>
<keyword evidence="3" id="KW-1185">Reference proteome</keyword>
<evidence type="ECO:0000256" key="1">
    <source>
        <dbReference type="SAM" id="MobiDB-lite"/>
    </source>
</evidence>
<reference evidence="2 3" key="1">
    <citation type="journal article" date="2006" name="Genome Biol.">
        <title>The genome of Rhizobium leguminosarum has recognizable core and accessory components.</title>
        <authorList>
            <person name="Young J.W."/>
            <person name="Crossman L.C."/>
            <person name="Johnston A.W.B."/>
            <person name="Thomson N.R."/>
            <person name="Ghazoui Z.F."/>
            <person name="Hull K.H."/>
            <person name="Wexler M."/>
            <person name="Curson A.R.J."/>
            <person name="Todd J.D."/>
            <person name="Poole P.S."/>
            <person name="Mauchline T.H."/>
            <person name="East A.K."/>
            <person name="Quail M.A."/>
            <person name="Churcher C."/>
            <person name="Arrowsmith C."/>
            <person name="Cherevach A."/>
            <person name="Chillingworth T."/>
            <person name="Clarke K."/>
            <person name="Cronin A."/>
            <person name="Davis P."/>
            <person name="Fraser A."/>
            <person name="Hance Z."/>
            <person name="Hauser H."/>
            <person name="Jagels K."/>
            <person name="Moule S."/>
            <person name="Mungall K."/>
            <person name="Norbertczak H."/>
            <person name="Rabbinowitsch E."/>
            <person name="Sanders M."/>
            <person name="Simmonds M."/>
            <person name="Whitehead S."/>
            <person name="Parkhill J."/>
        </authorList>
    </citation>
    <scope>NUCLEOTIDE SEQUENCE [LARGE SCALE GENOMIC DNA]</scope>
    <source>
        <strain evidence="3">DSM 114642 / LMG 32736 / 3841</strain>
    </source>
</reference>
<gene>
    <name evidence="2" type="ordered locus">RL2161</name>
</gene>
<dbReference type="AlphaFoldDB" id="Q1MHB2"/>
<organism evidence="2 3">
    <name type="scientific">Rhizobium johnstonii (strain DSM 114642 / LMG 32736 / 3841)</name>
    <name type="common">Rhizobium leguminosarum bv. viciae</name>
    <dbReference type="NCBI Taxonomy" id="216596"/>
    <lineage>
        <taxon>Bacteria</taxon>
        <taxon>Pseudomonadati</taxon>
        <taxon>Pseudomonadota</taxon>
        <taxon>Alphaproteobacteria</taxon>
        <taxon>Hyphomicrobiales</taxon>
        <taxon>Rhizobiaceae</taxon>
        <taxon>Rhizobium/Agrobacterium group</taxon>
        <taxon>Rhizobium</taxon>
        <taxon>Rhizobium johnstonii</taxon>
    </lineage>
</organism>
<evidence type="ECO:0000313" key="2">
    <source>
        <dbReference type="EMBL" id="CAK07653.1"/>
    </source>
</evidence>
<dbReference type="EMBL" id="AM236080">
    <property type="protein sequence ID" value="CAK07653.1"/>
    <property type="molecule type" value="Genomic_DNA"/>
</dbReference>
<proteinExistence type="predicted"/>
<evidence type="ECO:0000313" key="3">
    <source>
        <dbReference type="Proteomes" id="UP000006575"/>
    </source>
</evidence>